<evidence type="ECO:0000256" key="6">
    <source>
        <dbReference type="ARBA" id="ARBA00023170"/>
    </source>
</evidence>
<dbReference type="PANTHER" id="PTHR24232">
    <property type="entry name" value="G-PROTEIN COUPLED RECEPTOR"/>
    <property type="match status" value="1"/>
</dbReference>
<feature type="transmembrane region" description="Helical" evidence="9">
    <location>
        <begin position="265"/>
        <end position="286"/>
    </location>
</feature>
<dbReference type="SUPFAM" id="SSF81321">
    <property type="entry name" value="Family A G protein-coupled receptor-like"/>
    <property type="match status" value="1"/>
</dbReference>
<keyword evidence="5 9" id="KW-0472">Membrane</keyword>
<feature type="transmembrane region" description="Helical" evidence="9">
    <location>
        <begin position="152"/>
        <end position="172"/>
    </location>
</feature>
<feature type="transmembrane region" description="Helical" evidence="9">
    <location>
        <begin position="228"/>
        <end position="253"/>
    </location>
</feature>
<name>A0AAV1F069_XYRNO</name>
<keyword evidence="7" id="KW-0325">Glycoprotein</keyword>
<feature type="transmembrane region" description="Helical" evidence="9">
    <location>
        <begin position="58"/>
        <end position="79"/>
    </location>
</feature>
<sequence>MIRDTLVAAIFLYCDEIGWTKLWFTADSIILITGVLANTALLWLFIKERKQVSASQVLGVNIVLMDLIYLCVMPLGLVMDANPQREQNGSNREFSASEWEKSNSTDTLQVTRNVFSMFNLIGCPLLLSCMCIERYVAVLKPVLYLKVRKREYRMAISAVVWVITLSFCIATATMEEKIYMMLPVSLTISCLFILMLACLCGVIWSLLQQSPAHTCSESPQKKRAVHNVLVVVVPAVVSYLPVLAMVPLVIYIQYNNKLLGLDLCYVVKLTALFPRLGVFIGPLFFLSKARQLCCIDSFISKH</sequence>
<evidence type="ECO:0000256" key="3">
    <source>
        <dbReference type="ARBA" id="ARBA00022989"/>
    </source>
</evidence>
<evidence type="ECO:0000256" key="8">
    <source>
        <dbReference type="ARBA" id="ARBA00023224"/>
    </source>
</evidence>
<keyword evidence="4" id="KW-0297">G-protein coupled receptor</keyword>
<keyword evidence="6 11" id="KW-0675">Receptor</keyword>
<feature type="transmembrane region" description="Helical" evidence="9">
    <location>
        <begin position="114"/>
        <end position="132"/>
    </location>
</feature>
<evidence type="ECO:0000256" key="7">
    <source>
        <dbReference type="ARBA" id="ARBA00023180"/>
    </source>
</evidence>
<feature type="domain" description="G-protein coupled receptors family 1 profile" evidence="10">
    <location>
        <begin position="37"/>
        <end position="252"/>
    </location>
</feature>
<evidence type="ECO:0000313" key="11">
    <source>
        <dbReference type="EMBL" id="CAJ1054254.1"/>
    </source>
</evidence>
<dbReference type="GO" id="GO:0004930">
    <property type="term" value="F:G protein-coupled receptor activity"/>
    <property type="evidence" value="ECO:0007669"/>
    <property type="project" value="UniProtKB-KW"/>
</dbReference>
<dbReference type="PANTHER" id="PTHR24232:SF107">
    <property type="entry name" value="HYDROXYCARBOXYLIC ACID RECEPTOR 2-LIKE"/>
    <property type="match status" value="1"/>
</dbReference>
<evidence type="ECO:0000256" key="5">
    <source>
        <dbReference type="ARBA" id="ARBA00023136"/>
    </source>
</evidence>
<feature type="transmembrane region" description="Helical" evidence="9">
    <location>
        <begin position="178"/>
        <end position="207"/>
    </location>
</feature>
<dbReference type="AlphaFoldDB" id="A0AAV1F069"/>
<reference evidence="11" key="1">
    <citation type="submission" date="2023-08" db="EMBL/GenBank/DDBJ databases">
        <authorList>
            <person name="Alioto T."/>
            <person name="Alioto T."/>
            <person name="Gomez Garrido J."/>
        </authorList>
    </citation>
    <scope>NUCLEOTIDE SEQUENCE</scope>
</reference>
<evidence type="ECO:0000256" key="1">
    <source>
        <dbReference type="ARBA" id="ARBA00004141"/>
    </source>
</evidence>
<keyword evidence="8" id="KW-0807">Transducer</keyword>
<dbReference type="GO" id="GO:0007200">
    <property type="term" value="P:phospholipase C-activating G protein-coupled receptor signaling pathway"/>
    <property type="evidence" value="ECO:0007669"/>
    <property type="project" value="TreeGrafter"/>
</dbReference>
<evidence type="ECO:0000256" key="9">
    <source>
        <dbReference type="SAM" id="Phobius"/>
    </source>
</evidence>
<organism evidence="11 12">
    <name type="scientific">Xyrichtys novacula</name>
    <name type="common">Pearly razorfish</name>
    <name type="synonym">Hemipteronotus novacula</name>
    <dbReference type="NCBI Taxonomy" id="13765"/>
    <lineage>
        <taxon>Eukaryota</taxon>
        <taxon>Metazoa</taxon>
        <taxon>Chordata</taxon>
        <taxon>Craniata</taxon>
        <taxon>Vertebrata</taxon>
        <taxon>Euteleostomi</taxon>
        <taxon>Actinopterygii</taxon>
        <taxon>Neopterygii</taxon>
        <taxon>Teleostei</taxon>
        <taxon>Neoteleostei</taxon>
        <taxon>Acanthomorphata</taxon>
        <taxon>Eupercaria</taxon>
        <taxon>Labriformes</taxon>
        <taxon>Labridae</taxon>
        <taxon>Xyrichtys</taxon>
    </lineage>
</organism>
<dbReference type="GO" id="GO:0035025">
    <property type="term" value="P:positive regulation of Rho protein signal transduction"/>
    <property type="evidence" value="ECO:0007669"/>
    <property type="project" value="TreeGrafter"/>
</dbReference>
<dbReference type="GO" id="GO:0005886">
    <property type="term" value="C:plasma membrane"/>
    <property type="evidence" value="ECO:0007669"/>
    <property type="project" value="TreeGrafter"/>
</dbReference>
<dbReference type="Gene3D" id="1.20.1070.10">
    <property type="entry name" value="Rhodopsin 7-helix transmembrane proteins"/>
    <property type="match status" value="1"/>
</dbReference>
<dbReference type="InterPro" id="IPR017452">
    <property type="entry name" value="GPCR_Rhodpsn_7TM"/>
</dbReference>
<evidence type="ECO:0000313" key="12">
    <source>
        <dbReference type="Proteomes" id="UP001178508"/>
    </source>
</evidence>
<evidence type="ECO:0000256" key="4">
    <source>
        <dbReference type="ARBA" id="ARBA00023040"/>
    </source>
</evidence>
<dbReference type="Proteomes" id="UP001178508">
    <property type="component" value="Chromosome 4"/>
</dbReference>
<gene>
    <name evidence="11" type="ORF">XNOV1_A041343</name>
</gene>
<comment type="subcellular location">
    <subcellularLocation>
        <location evidence="1">Membrane</location>
        <topology evidence="1">Multi-pass membrane protein</topology>
    </subcellularLocation>
</comment>
<protein>
    <submittedName>
        <fullName evidence="11">Uracil nucleotide/cysteinyl leukotriene receptor-like</fullName>
    </submittedName>
</protein>
<dbReference type="EMBL" id="OY660867">
    <property type="protein sequence ID" value="CAJ1054254.1"/>
    <property type="molecule type" value="Genomic_DNA"/>
</dbReference>
<dbReference type="PROSITE" id="PS50262">
    <property type="entry name" value="G_PROTEIN_RECEP_F1_2"/>
    <property type="match status" value="1"/>
</dbReference>
<evidence type="ECO:0000256" key="2">
    <source>
        <dbReference type="ARBA" id="ARBA00022692"/>
    </source>
</evidence>
<feature type="transmembrane region" description="Helical" evidence="9">
    <location>
        <begin position="28"/>
        <end position="46"/>
    </location>
</feature>
<keyword evidence="12" id="KW-1185">Reference proteome</keyword>
<accession>A0AAV1F069</accession>
<keyword evidence="3 9" id="KW-1133">Transmembrane helix</keyword>
<keyword evidence="2 9" id="KW-0812">Transmembrane</keyword>
<evidence type="ECO:0000259" key="10">
    <source>
        <dbReference type="PROSITE" id="PS50262"/>
    </source>
</evidence>
<proteinExistence type="predicted"/>